<comment type="caution">
    <text evidence="3">The sequence shown here is derived from an EMBL/GenBank/DDBJ whole genome shotgun (WGS) entry which is preliminary data.</text>
</comment>
<feature type="domain" description="SCP" evidence="2">
    <location>
        <begin position="65"/>
        <end position="194"/>
    </location>
</feature>
<dbReference type="Pfam" id="PF00188">
    <property type="entry name" value="CAP"/>
    <property type="match status" value="1"/>
</dbReference>
<organism evidence="3 4">
    <name type="scientific">Halolamina salifodinae</name>
    <dbReference type="NCBI Taxonomy" id="1202767"/>
    <lineage>
        <taxon>Archaea</taxon>
        <taxon>Methanobacteriati</taxon>
        <taxon>Methanobacteriota</taxon>
        <taxon>Stenosarchaea group</taxon>
        <taxon>Halobacteria</taxon>
        <taxon>Halobacteriales</taxon>
        <taxon>Haloferacaceae</taxon>
    </lineage>
</organism>
<reference evidence="3" key="1">
    <citation type="submission" date="2021-03" db="EMBL/GenBank/DDBJ databases">
        <title>Genomic Encyclopedia of Type Strains, Phase IV (KMG-IV): sequencing the most valuable type-strain genomes for metagenomic binning, comparative biology and taxonomic classification.</title>
        <authorList>
            <person name="Goeker M."/>
        </authorList>
    </citation>
    <scope>NUCLEOTIDE SEQUENCE</scope>
    <source>
        <strain evidence="3">DSM 26232</strain>
    </source>
</reference>
<dbReference type="PROSITE" id="PS51257">
    <property type="entry name" value="PROKAR_LIPOPROTEIN"/>
    <property type="match status" value="1"/>
</dbReference>
<dbReference type="PANTHER" id="PTHR31157">
    <property type="entry name" value="SCP DOMAIN-CONTAINING PROTEIN"/>
    <property type="match status" value="1"/>
</dbReference>
<protein>
    <submittedName>
        <fullName evidence="3">Uncharacterized protein YkwD</fullName>
    </submittedName>
</protein>
<dbReference type="SUPFAM" id="SSF55797">
    <property type="entry name" value="PR-1-like"/>
    <property type="match status" value="1"/>
</dbReference>
<gene>
    <name evidence="3" type="ORF">J2753_001911</name>
</gene>
<keyword evidence="4" id="KW-1185">Reference proteome</keyword>
<evidence type="ECO:0000313" key="3">
    <source>
        <dbReference type="EMBL" id="MBP1987413.1"/>
    </source>
</evidence>
<accession>A0A8T4GZ49</accession>
<dbReference type="CDD" id="cd05379">
    <property type="entry name" value="CAP_bacterial"/>
    <property type="match status" value="1"/>
</dbReference>
<dbReference type="RefSeq" id="WP_209491665.1">
    <property type="nucleotide sequence ID" value="NZ_JAGGLC010000003.1"/>
</dbReference>
<evidence type="ECO:0000256" key="1">
    <source>
        <dbReference type="SAM" id="MobiDB-lite"/>
    </source>
</evidence>
<feature type="region of interest" description="Disordered" evidence="1">
    <location>
        <begin position="21"/>
        <end position="50"/>
    </location>
</feature>
<dbReference type="InterPro" id="IPR014044">
    <property type="entry name" value="CAP_dom"/>
</dbReference>
<dbReference type="Gene3D" id="3.40.33.10">
    <property type="entry name" value="CAP"/>
    <property type="match status" value="1"/>
</dbReference>
<evidence type="ECO:0000313" key="4">
    <source>
        <dbReference type="Proteomes" id="UP000823736"/>
    </source>
</evidence>
<name>A0A8T4GZ49_9EURY</name>
<dbReference type="PANTHER" id="PTHR31157:SF1">
    <property type="entry name" value="SCP DOMAIN-CONTAINING PROTEIN"/>
    <property type="match status" value="1"/>
</dbReference>
<dbReference type="AlphaFoldDB" id="A0A8T4GZ49"/>
<proteinExistence type="predicted"/>
<feature type="compositionally biased region" description="Polar residues" evidence="1">
    <location>
        <begin position="22"/>
        <end position="45"/>
    </location>
</feature>
<dbReference type="Proteomes" id="UP000823736">
    <property type="component" value="Unassembled WGS sequence"/>
</dbReference>
<dbReference type="InterPro" id="IPR035940">
    <property type="entry name" value="CAP_sf"/>
</dbReference>
<dbReference type="OrthoDB" id="60683at2157"/>
<evidence type="ECO:0000259" key="2">
    <source>
        <dbReference type="Pfam" id="PF00188"/>
    </source>
</evidence>
<dbReference type="EMBL" id="JAGGLC010000003">
    <property type="protein sequence ID" value="MBP1987413.1"/>
    <property type="molecule type" value="Genomic_DNA"/>
</dbReference>
<sequence>MMRLPAIVVCLLLLSAGCASVSGPTHTPTDENGATETANTPAHPTTPSPDRFYVDVERIEKLIHEKMNKHRVENGLEPLTRNESLDAVARYKSWDMAQRDYFDHDGPNGTLHSDLRDRYGTTCDEIGQNIYKDKNPKLSSDPQSELMNTENISEGAVSLILNSSGHRQNALSPNYDSQGIGVFVDENGSVYVTQELCG</sequence>